<dbReference type="SMART" id="SM00271">
    <property type="entry name" value="DnaJ"/>
    <property type="match status" value="1"/>
</dbReference>
<organism evidence="4">
    <name type="scientific">Amblyomma triste</name>
    <name type="common">Neotropical tick</name>
    <dbReference type="NCBI Taxonomy" id="251400"/>
    <lineage>
        <taxon>Eukaryota</taxon>
        <taxon>Metazoa</taxon>
        <taxon>Ecdysozoa</taxon>
        <taxon>Arthropoda</taxon>
        <taxon>Chelicerata</taxon>
        <taxon>Arachnida</taxon>
        <taxon>Acari</taxon>
        <taxon>Parasitiformes</taxon>
        <taxon>Ixodida</taxon>
        <taxon>Ixodoidea</taxon>
        <taxon>Ixodidae</taxon>
        <taxon>Amblyomminae</taxon>
        <taxon>Amblyomma</taxon>
    </lineage>
</organism>
<dbReference type="InterPro" id="IPR001623">
    <property type="entry name" value="DnaJ_domain"/>
</dbReference>
<dbReference type="PRINTS" id="PR00625">
    <property type="entry name" value="JDOMAIN"/>
</dbReference>
<dbReference type="PROSITE" id="PS50076">
    <property type="entry name" value="DNAJ_2"/>
    <property type="match status" value="1"/>
</dbReference>
<dbReference type="InterPro" id="IPR036869">
    <property type="entry name" value="J_dom_sf"/>
</dbReference>
<evidence type="ECO:0000313" key="4">
    <source>
        <dbReference type="EMBL" id="JAC29987.1"/>
    </source>
</evidence>
<feature type="non-terminal residue" evidence="4">
    <location>
        <position position="1"/>
    </location>
</feature>
<dbReference type="PANTHER" id="PTHR44825">
    <property type="match status" value="1"/>
</dbReference>
<dbReference type="EMBL" id="GBBM01005431">
    <property type="protein sequence ID" value="JAC29987.1"/>
    <property type="molecule type" value="mRNA"/>
</dbReference>
<evidence type="ECO:0000256" key="2">
    <source>
        <dbReference type="SAM" id="Phobius"/>
    </source>
</evidence>
<evidence type="ECO:0000259" key="3">
    <source>
        <dbReference type="PROSITE" id="PS50076"/>
    </source>
</evidence>
<feature type="transmembrane region" description="Helical" evidence="2">
    <location>
        <begin position="187"/>
        <end position="208"/>
    </location>
</feature>
<accession>A0A023G853</accession>
<dbReference type="SUPFAM" id="SSF46565">
    <property type="entry name" value="Chaperone J-domain"/>
    <property type="match status" value="1"/>
</dbReference>
<dbReference type="PANTHER" id="PTHR44825:SF1">
    <property type="entry name" value="DNAJ HOMOLOG SUBFAMILY C MEMBER 4"/>
    <property type="match status" value="1"/>
</dbReference>
<sequence>AKHLGVCCVVSHYRVVDVVSSETCFEPLMLLLVGKINFTAGTRHGITCRLVRQLSKTYYEVLGVKKDCTQKEIRDAYVELCKQLHPDVKGAAALPSRDHSKFTELNHAYTVLSRPLDRKHYDETLQHPGYHTAQGFVWRPSAARYENPFMYRQGKEGTESEHYKTPKYEDFADEFKKERMYHERSKMYVVVGCLFLVLSGACLHYAAFRYGSSNEMKNRMQEKNRQNWEQYHQSKRDFRKYGMEGQMERLLGYKPEKKENGDINSDGK</sequence>
<evidence type="ECO:0000256" key="1">
    <source>
        <dbReference type="SAM" id="MobiDB-lite"/>
    </source>
</evidence>
<keyword evidence="2" id="KW-0812">Transmembrane</keyword>
<reference evidence="4" key="1">
    <citation type="submission" date="2014-03" db="EMBL/GenBank/DDBJ databases">
        <title>The sialotranscriptome of Amblyomma triste, Amblyomma parvum and Amblyomma cajennense ticks, uncovered by 454-based RNA-seq.</title>
        <authorList>
            <person name="Garcia G.R."/>
            <person name="Gardinassi L.G."/>
            <person name="Ribeiro J.M."/>
            <person name="Anatriello E."/>
            <person name="Ferreira B.R."/>
            <person name="Moreira H.N."/>
            <person name="Mafra C."/>
            <person name="Olegario M.M."/>
            <person name="Szabo P.J."/>
            <person name="Miranda-Santos I.K."/>
            <person name="Maruyama S.R."/>
        </authorList>
    </citation>
    <scope>NUCLEOTIDE SEQUENCE</scope>
    <source>
        <strain evidence="4">Mato Grasso do Sul</strain>
        <tissue evidence="4">Salivary glands</tissue>
    </source>
</reference>
<feature type="region of interest" description="Disordered" evidence="1">
    <location>
        <begin position="249"/>
        <end position="268"/>
    </location>
</feature>
<proteinExistence type="evidence at transcript level"/>
<name>A0A023G853_AMBTT</name>
<dbReference type="CDD" id="cd06257">
    <property type="entry name" value="DnaJ"/>
    <property type="match status" value="1"/>
</dbReference>
<feature type="compositionally biased region" description="Basic and acidic residues" evidence="1">
    <location>
        <begin position="254"/>
        <end position="268"/>
    </location>
</feature>
<protein>
    <recommendedName>
        <fullName evidence="3">J domain-containing protein</fullName>
    </recommendedName>
</protein>
<dbReference type="AlphaFoldDB" id="A0A023G853"/>
<keyword evidence="2" id="KW-0472">Membrane</keyword>
<dbReference type="Pfam" id="PF00226">
    <property type="entry name" value="DnaJ"/>
    <property type="match status" value="1"/>
</dbReference>
<dbReference type="Gene3D" id="1.10.287.110">
    <property type="entry name" value="DnaJ domain"/>
    <property type="match status" value="1"/>
</dbReference>
<feature type="domain" description="J" evidence="3">
    <location>
        <begin position="57"/>
        <end position="125"/>
    </location>
</feature>
<keyword evidence="2" id="KW-1133">Transmembrane helix</keyword>
<dbReference type="InterPro" id="IPR052763">
    <property type="entry name" value="DnaJ_C4"/>
</dbReference>